<dbReference type="PANTHER" id="PTHR40278">
    <property type="entry name" value="DNA UTILIZATION PROTEIN HOFN"/>
    <property type="match status" value="1"/>
</dbReference>
<keyword evidence="4" id="KW-1185">Reference proteome</keyword>
<reference evidence="3 4" key="1">
    <citation type="journal article" date="2008" name="J. Bacteriol.">
        <title>The genome of Heliobacterium modesticaldum, a phototrophic representative of the Firmicutes containing the simplest photosynthetic apparatus.</title>
        <authorList>
            <person name="Sattley W.M."/>
            <person name="Madigan M.T."/>
            <person name="Swingley W.D."/>
            <person name="Cheung P.C."/>
            <person name="Clocksin K.M."/>
            <person name="Conrad A.L."/>
            <person name="Dejesa L.C."/>
            <person name="Honchak B.M."/>
            <person name="Jung D.O."/>
            <person name="Karbach L.E."/>
            <person name="Kurdoglu A."/>
            <person name="Lahiri S."/>
            <person name="Mastrian S.D."/>
            <person name="Page L.E."/>
            <person name="Taylor H.L."/>
            <person name="Wang Z.T."/>
            <person name="Raymond J."/>
            <person name="Chen M."/>
            <person name="Blankenship R.E."/>
            <person name="Touchman J.W."/>
        </authorList>
    </citation>
    <scope>NUCLEOTIDE SEQUENCE [LARGE SCALE GENOMIC DNA]</scope>
    <source>
        <strain evidence="4">ATCC 51547 / Ice1</strain>
    </source>
</reference>
<name>B0TEF4_HELMI</name>
<sequence length="207" mass="23225">MQSINLLPLELRPKKLDKRALFIRSGLAVGLLACVAAYGAFLGKLYLSRQESEGIAVEMAELQPELRRVEAVEKEIREIRQKAEILDKLRIARVPWSKVFTDVAAMTPDGLWLATVTLNENNAEKATLRIEGETTAFEQVGLFILQLRQLPYFSDVELVDARDKAVDRRWVTRFQVEAQLAPMPKELLPSNPNPAKTSGAAQGGERR</sequence>
<gene>
    <name evidence="3" type="primary">pilN</name>
    <name evidence="3" type="ORF">HM1_0254</name>
</gene>
<feature type="region of interest" description="Disordered" evidence="1">
    <location>
        <begin position="182"/>
        <end position="207"/>
    </location>
</feature>
<protein>
    <submittedName>
        <fullName evidence="3">Fimbrial assembly protein piln, putative</fullName>
    </submittedName>
</protein>
<accession>B0TEF4</accession>
<dbReference type="Pfam" id="PF05137">
    <property type="entry name" value="PilN"/>
    <property type="match status" value="1"/>
</dbReference>
<proteinExistence type="predicted"/>
<dbReference type="eggNOG" id="COG3166">
    <property type="taxonomic scope" value="Bacteria"/>
</dbReference>
<dbReference type="EMBL" id="CP000930">
    <property type="protein sequence ID" value="ABZ82873.1"/>
    <property type="molecule type" value="Genomic_DNA"/>
</dbReference>
<evidence type="ECO:0000313" key="4">
    <source>
        <dbReference type="Proteomes" id="UP000008550"/>
    </source>
</evidence>
<dbReference type="STRING" id="498761.HM1_0254"/>
<dbReference type="InterPro" id="IPR007813">
    <property type="entry name" value="PilN"/>
</dbReference>
<keyword evidence="2" id="KW-0812">Transmembrane</keyword>
<dbReference type="KEGG" id="hmo:HM1_0254"/>
<feature type="transmembrane region" description="Helical" evidence="2">
    <location>
        <begin position="21"/>
        <end position="41"/>
    </location>
</feature>
<dbReference type="InterPro" id="IPR052534">
    <property type="entry name" value="Extracell_DNA_Util/SecSys_Comp"/>
</dbReference>
<evidence type="ECO:0000313" key="3">
    <source>
        <dbReference type="EMBL" id="ABZ82873.1"/>
    </source>
</evidence>
<keyword evidence="2" id="KW-1133">Transmembrane helix</keyword>
<organism evidence="3 4">
    <name type="scientific">Heliobacterium modesticaldum (strain ATCC 51547 / Ice1)</name>
    <dbReference type="NCBI Taxonomy" id="498761"/>
    <lineage>
        <taxon>Bacteria</taxon>
        <taxon>Bacillati</taxon>
        <taxon>Bacillota</taxon>
        <taxon>Clostridia</taxon>
        <taxon>Eubacteriales</taxon>
        <taxon>Heliobacteriaceae</taxon>
        <taxon>Heliomicrobium</taxon>
    </lineage>
</organism>
<dbReference type="AlphaFoldDB" id="B0TEF4"/>
<keyword evidence="2" id="KW-0472">Membrane</keyword>
<dbReference type="HOGENOM" id="CLU_126451_0_0_9"/>
<dbReference type="OrthoDB" id="1729774at2"/>
<dbReference type="RefSeq" id="WP_012281679.1">
    <property type="nucleotide sequence ID" value="NC_010337.2"/>
</dbReference>
<dbReference type="Proteomes" id="UP000008550">
    <property type="component" value="Chromosome"/>
</dbReference>
<dbReference type="PANTHER" id="PTHR40278:SF1">
    <property type="entry name" value="DNA UTILIZATION PROTEIN HOFN"/>
    <property type="match status" value="1"/>
</dbReference>
<evidence type="ECO:0000256" key="2">
    <source>
        <dbReference type="SAM" id="Phobius"/>
    </source>
</evidence>
<evidence type="ECO:0000256" key="1">
    <source>
        <dbReference type="SAM" id="MobiDB-lite"/>
    </source>
</evidence>